<dbReference type="HOGENOM" id="CLU_082565_1_1_1"/>
<dbReference type="Pfam" id="PF14124">
    <property type="entry name" value="DUF4291"/>
    <property type="match status" value="1"/>
</dbReference>
<dbReference type="PANTHER" id="PTHR38567">
    <property type="entry name" value="DUF4291 DOMAIN-CONTAINING PROTEIN"/>
    <property type="match status" value="1"/>
</dbReference>
<dbReference type="AlphaFoldDB" id="C0NMC5"/>
<evidence type="ECO:0000313" key="1">
    <source>
        <dbReference type="EMBL" id="EEH07776.1"/>
    </source>
</evidence>
<evidence type="ECO:0000313" key="2">
    <source>
        <dbReference type="Proteomes" id="UP000001631"/>
    </source>
</evidence>
<evidence type="ECO:0008006" key="3">
    <source>
        <dbReference type="Google" id="ProtNLM"/>
    </source>
</evidence>
<proteinExistence type="predicted"/>
<dbReference type="PANTHER" id="PTHR38567:SF1">
    <property type="entry name" value="DUF4291 DOMAIN-CONTAINING PROTEIN"/>
    <property type="match status" value="1"/>
</dbReference>
<dbReference type="EMBL" id="GG663367">
    <property type="protein sequence ID" value="EEH07776.1"/>
    <property type="molecule type" value="Genomic_DNA"/>
</dbReference>
<accession>C0NMC5</accession>
<gene>
    <name evidence="1" type="ORF">HCBG_04655</name>
</gene>
<protein>
    <recommendedName>
        <fullName evidence="3">DUF4291 domain-containing protein</fullName>
    </recommendedName>
</protein>
<dbReference type="GeneID" id="69037671"/>
<dbReference type="Proteomes" id="UP000001631">
    <property type="component" value="Unassembled WGS sequence"/>
</dbReference>
<keyword evidence="2" id="KW-1185">Reference proteome</keyword>
<dbReference type="InterPro" id="IPR025633">
    <property type="entry name" value="DUF4291"/>
</dbReference>
<organism evidence="1 2">
    <name type="scientific">Ajellomyces capsulatus (strain G186AR / H82 / ATCC MYA-2454 / RMSCC 2432)</name>
    <name type="common">Darling's disease fungus</name>
    <name type="synonym">Histoplasma capsulatum</name>
    <dbReference type="NCBI Taxonomy" id="447093"/>
    <lineage>
        <taxon>Eukaryota</taxon>
        <taxon>Fungi</taxon>
        <taxon>Dikarya</taxon>
        <taxon>Ascomycota</taxon>
        <taxon>Pezizomycotina</taxon>
        <taxon>Eurotiomycetes</taxon>
        <taxon>Eurotiomycetidae</taxon>
        <taxon>Onygenales</taxon>
        <taxon>Ajellomycetaceae</taxon>
        <taxon>Histoplasma</taxon>
    </lineage>
</organism>
<name>C0NMC5_AJECG</name>
<dbReference type="STRING" id="447093.C0NMC5"/>
<sequence length="218" mass="25030">MEQPKTSPSKYAIRAQYTPTTITVYQAYSPAIANAAVAAGKFVPPFRRGRMTWIKPSFLWMAYRCGWASKKNQERVLAVEITREGFHWALAHACLSHPSPRLYVDQATWEKQKDSSPVRVQWDPERDFEFRPLEYRSLQVGLKGEAVDRYIDEWIVGIKDVTGLMQDVGRLVSEGQLEEAKRRMPVEEEYVLPEDVARVIGADEVGRDAVREGREKKD</sequence>
<dbReference type="InParanoid" id="C0NMC5"/>
<dbReference type="RefSeq" id="XP_045288257.1">
    <property type="nucleotide sequence ID" value="XM_045431704.1"/>
</dbReference>
<reference evidence="1" key="1">
    <citation type="submission" date="2009-02" db="EMBL/GenBank/DDBJ databases">
        <title>The Genome Sequence of Ajellomyces capsulatus strain G186AR.</title>
        <authorList>
            <consortium name="The Broad Institute Genome Sequencing Platform"/>
            <person name="Champion M."/>
            <person name="Cuomo C."/>
            <person name="Ma L.-J."/>
            <person name="Henn M.R."/>
            <person name="Sil A."/>
            <person name="Goldman B."/>
            <person name="Young S.K."/>
            <person name="Kodira C.D."/>
            <person name="Zeng Q."/>
            <person name="Koehrsen M."/>
            <person name="Alvarado L."/>
            <person name="Berlin A."/>
            <person name="Borenstein D."/>
            <person name="Chen Z."/>
            <person name="Engels R."/>
            <person name="Freedman E."/>
            <person name="Gellesch M."/>
            <person name="Goldberg J."/>
            <person name="Griggs A."/>
            <person name="Gujja S."/>
            <person name="Heiman D."/>
            <person name="Hepburn T."/>
            <person name="Howarth C."/>
            <person name="Jen D."/>
            <person name="Larson L."/>
            <person name="Lewis B."/>
            <person name="Mehta T."/>
            <person name="Park D."/>
            <person name="Pearson M."/>
            <person name="Roberts A."/>
            <person name="Saif S."/>
            <person name="Shea T."/>
            <person name="Shenoy N."/>
            <person name="Sisk P."/>
            <person name="Stolte C."/>
            <person name="Sykes S."/>
            <person name="Walk T."/>
            <person name="White J."/>
            <person name="Yandava C."/>
            <person name="Klein B."/>
            <person name="McEwen J.G."/>
            <person name="Puccia R."/>
            <person name="Goldman G.H."/>
            <person name="Felipe M.S."/>
            <person name="Nino-Vega G."/>
            <person name="San-Blas G."/>
            <person name="Taylor J."/>
            <person name="Mendoza L."/>
            <person name="Galagan J."/>
            <person name="Nusbaum C."/>
            <person name="Birren B."/>
        </authorList>
    </citation>
    <scope>NUCLEOTIDE SEQUENCE</scope>
    <source>
        <strain evidence="1">G186AR</strain>
    </source>
</reference>